<evidence type="ECO:0000313" key="1">
    <source>
        <dbReference type="EMBL" id="ETX05395.1"/>
    </source>
</evidence>
<gene>
    <name evidence="1" type="ORF">ETSY2_23180</name>
</gene>
<dbReference type="HOGENOM" id="CLU_190702_0_0_7"/>
<proteinExistence type="predicted"/>
<sequence>MKPVEKTHKIPYVSPTTATLLTELGEECQHILKHLSQLEQAGLGEDQVETMLGELSAAILHVHEHTRDLDVLLDEDCTGHE</sequence>
<dbReference type="EMBL" id="AZHX01000959">
    <property type="protein sequence ID" value="ETX05395.1"/>
    <property type="molecule type" value="Genomic_DNA"/>
</dbReference>
<dbReference type="Proteomes" id="UP000019140">
    <property type="component" value="Unassembled WGS sequence"/>
</dbReference>
<keyword evidence="2" id="KW-1185">Reference proteome</keyword>
<accession>W4M5B9</accession>
<reference evidence="1 2" key="1">
    <citation type="journal article" date="2014" name="Nature">
        <title>An environmental bacterial taxon with a large and distinct metabolic repertoire.</title>
        <authorList>
            <person name="Wilson M.C."/>
            <person name="Mori T."/>
            <person name="Ruckert C."/>
            <person name="Uria A.R."/>
            <person name="Helf M.J."/>
            <person name="Takada K."/>
            <person name="Gernert C."/>
            <person name="Steffens U.A."/>
            <person name="Heycke N."/>
            <person name="Schmitt S."/>
            <person name="Rinke C."/>
            <person name="Helfrich E.J."/>
            <person name="Brachmann A.O."/>
            <person name="Gurgui C."/>
            <person name="Wakimoto T."/>
            <person name="Kracht M."/>
            <person name="Crusemann M."/>
            <person name="Hentschel U."/>
            <person name="Abe I."/>
            <person name="Matsunaga S."/>
            <person name="Kalinowski J."/>
            <person name="Takeyama H."/>
            <person name="Piel J."/>
        </authorList>
    </citation>
    <scope>NUCLEOTIDE SEQUENCE [LARGE SCALE GENOMIC DNA]</scope>
    <source>
        <strain evidence="2">TSY2</strain>
    </source>
</reference>
<dbReference type="AlphaFoldDB" id="W4M5B9"/>
<evidence type="ECO:0008006" key="3">
    <source>
        <dbReference type="Google" id="ProtNLM"/>
    </source>
</evidence>
<name>W4M5B9_9BACT</name>
<protein>
    <recommendedName>
        <fullName evidence="3">Hemerythrin-like domain-containing protein</fullName>
    </recommendedName>
</protein>
<evidence type="ECO:0000313" key="2">
    <source>
        <dbReference type="Proteomes" id="UP000019140"/>
    </source>
</evidence>
<organism evidence="1 2">
    <name type="scientific">Candidatus Entotheonella gemina</name>
    <dbReference type="NCBI Taxonomy" id="1429439"/>
    <lineage>
        <taxon>Bacteria</taxon>
        <taxon>Pseudomonadati</taxon>
        <taxon>Nitrospinota/Tectimicrobiota group</taxon>
        <taxon>Candidatus Tectimicrobiota</taxon>
        <taxon>Candidatus Entotheonellia</taxon>
        <taxon>Candidatus Entotheonellales</taxon>
        <taxon>Candidatus Entotheonellaceae</taxon>
        <taxon>Candidatus Entotheonella</taxon>
    </lineage>
</organism>
<comment type="caution">
    <text evidence="1">The sequence shown here is derived from an EMBL/GenBank/DDBJ whole genome shotgun (WGS) entry which is preliminary data.</text>
</comment>